<comment type="caution">
    <text evidence="3">The sequence shown here is derived from an EMBL/GenBank/DDBJ whole genome shotgun (WGS) entry which is preliminary data.</text>
</comment>
<evidence type="ECO:0000313" key="3">
    <source>
        <dbReference type="EMBL" id="MBW0497298.1"/>
    </source>
</evidence>
<dbReference type="AlphaFoldDB" id="A0A9Q3D8J2"/>
<evidence type="ECO:0000256" key="2">
    <source>
        <dbReference type="SAM" id="MobiDB-lite"/>
    </source>
</evidence>
<accession>A0A9Q3D8J2</accession>
<feature type="region of interest" description="Disordered" evidence="2">
    <location>
        <begin position="398"/>
        <end position="418"/>
    </location>
</feature>
<organism evidence="3 4">
    <name type="scientific">Austropuccinia psidii MF-1</name>
    <dbReference type="NCBI Taxonomy" id="1389203"/>
    <lineage>
        <taxon>Eukaryota</taxon>
        <taxon>Fungi</taxon>
        <taxon>Dikarya</taxon>
        <taxon>Basidiomycota</taxon>
        <taxon>Pucciniomycotina</taxon>
        <taxon>Pucciniomycetes</taxon>
        <taxon>Pucciniales</taxon>
        <taxon>Sphaerophragmiaceae</taxon>
        <taxon>Austropuccinia</taxon>
    </lineage>
</organism>
<dbReference type="Proteomes" id="UP000765509">
    <property type="component" value="Unassembled WGS sequence"/>
</dbReference>
<gene>
    <name evidence="3" type="ORF">O181_037013</name>
</gene>
<keyword evidence="1" id="KW-0175">Coiled coil</keyword>
<proteinExistence type="predicted"/>
<reference evidence="3" key="1">
    <citation type="submission" date="2021-03" db="EMBL/GenBank/DDBJ databases">
        <title>Draft genome sequence of rust myrtle Austropuccinia psidii MF-1, a brazilian biotype.</title>
        <authorList>
            <person name="Quecine M.C."/>
            <person name="Pachon D.M.R."/>
            <person name="Bonatelli M.L."/>
            <person name="Correr F.H."/>
            <person name="Franceschini L.M."/>
            <person name="Leite T.F."/>
            <person name="Margarido G.R.A."/>
            <person name="Almeida C.A."/>
            <person name="Ferrarezi J.A."/>
            <person name="Labate C.A."/>
        </authorList>
    </citation>
    <scope>NUCLEOTIDE SEQUENCE</scope>
    <source>
        <strain evidence="3">MF-1</strain>
    </source>
</reference>
<sequence>MQCEDMLLIRRMHAFISEASLTRPALKSSLIARSCLSLEAIPAMRSSSVSLMTSSTSLGLKGKPSDLRIIPPSLLGDEASPTLSPETKGIDLGISMESFFSSHESSPTFRRKFPSLENLRVKRGDAAKLFALYLSTAAKSTDAEEKDQILRESADLFVLNIIANINDIKISTMINGFREALLDAVLNSDISAKVWQNALSRLAERLDKSADADIERGPQMSYEKYIKSLESFDDVNKSPNIEIGFSLSASQTIRLGTRTRTIMAQVIPDAEVLLWVKEALRKQQARETHSEVSVGVLRSIQKLSGGFSSPRADAIERIQQIFAALQSDIERSEEQFKKLISDIELHFSEESVAAHLPTSKGGNVPLYSINSGAREKPTKTRQEFLIKLKKIADETITKSQAQQNEVQPNTPLPASSQQ</sequence>
<evidence type="ECO:0000313" key="4">
    <source>
        <dbReference type="Proteomes" id="UP000765509"/>
    </source>
</evidence>
<name>A0A9Q3D8J2_9BASI</name>
<dbReference type="EMBL" id="AVOT02014108">
    <property type="protein sequence ID" value="MBW0497298.1"/>
    <property type="molecule type" value="Genomic_DNA"/>
</dbReference>
<protein>
    <submittedName>
        <fullName evidence="3">Uncharacterized protein</fullName>
    </submittedName>
</protein>
<keyword evidence="4" id="KW-1185">Reference proteome</keyword>
<evidence type="ECO:0000256" key="1">
    <source>
        <dbReference type="SAM" id="Coils"/>
    </source>
</evidence>
<feature type="coiled-coil region" evidence="1">
    <location>
        <begin position="315"/>
        <end position="342"/>
    </location>
</feature>